<dbReference type="InterPro" id="IPR013083">
    <property type="entry name" value="Znf_RING/FYVE/PHD"/>
</dbReference>
<dbReference type="CDD" id="cd15674">
    <property type="entry name" value="ePHD_PHF14"/>
    <property type="match status" value="1"/>
</dbReference>
<evidence type="ECO:0000259" key="6">
    <source>
        <dbReference type="PROSITE" id="PS51805"/>
    </source>
</evidence>
<accession>A0ABQ8LR20</accession>
<dbReference type="Pfam" id="PF13832">
    <property type="entry name" value="zf-HC5HC2H_2"/>
    <property type="match status" value="1"/>
</dbReference>
<keyword evidence="1" id="KW-0479">Metal-binding</keyword>
<name>A0ABQ8LR20_LABRO</name>
<comment type="caution">
    <text evidence="7">The sequence shown here is derived from an EMBL/GenBank/DDBJ whole genome shotgun (WGS) entry which is preliminary data.</text>
</comment>
<dbReference type="Gene3D" id="3.30.40.10">
    <property type="entry name" value="Zinc/RING finger domain, C3HC4 (zinc finger)"/>
    <property type="match status" value="1"/>
</dbReference>
<dbReference type="InterPro" id="IPR050701">
    <property type="entry name" value="Histone_Mod_Regulator"/>
</dbReference>
<dbReference type="EMBL" id="JACTAM010000019">
    <property type="protein sequence ID" value="KAI2652814.1"/>
    <property type="molecule type" value="Genomic_DNA"/>
</dbReference>
<evidence type="ECO:0000313" key="7">
    <source>
        <dbReference type="EMBL" id="KAI2652814.1"/>
    </source>
</evidence>
<protein>
    <submittedName>
        <fullName evidence="7">PHD finger protein 14</fullName>
    </submittedName>
</protein>
<dbReference type="PANTHER" id="PTHR13793">
    <property type="entry name" value="PHD FINGER PROTEINS"/>
    <property type="match status" value="1"/>
</dbReference>
<evidence type="ECO:0000256" key="5">
    <source>
        <dbReference type="SAM" id="MobiDB-lite"/>
    </source>
</evidence>
<feature type="compositionally biased region" description="Basic and acidic residues" evidence="5">
    <location>
        <begin position="416"/>
        <end position="431"/>
    </location>
</feature>
<feature type="coiled-coil region" evidence="4">
    <location>
        <begin position="345"/>
        <end position="393"/>
    </location>
</feature>
<feature type="domain" description="PHD-type" evidence="6">
    <location>
        <begin position="22"/>
        <end position="165"/>
    </location>
</feature>
<keyword evidence="4" id="KW-0175">Coiled coil</keyword>
<sequence>MSSASENSTEPWFCDACKNGVTPSCELCPSQDGIFKETDAGRWVHVVCALYVPGVAFGDIDKLRPVTLTEMNYSKYGAKAIFCHLLLSQWSVWVDGLQECSLCEDARFARTGVCISCDAGMCRSFFHVTCAQREGLLSEAAAEEAVVTDHQPRGSNMQSILEKHMMVAFSADKHWRKVPTHGNPLNPVSCAKGFISTARFKVSWESVFKVMIHLYPQDIADPFFAYCKQHADRFDRKWKRKNYLALQSYCKVSLQEREKQLTPEAQARITTRLQQYRAKAELSRNTRPQAWVPREKLPRPLTSSASAIRKLMRKAELMGISTDIFPVDTSDTSASVDGRQRNMRMIQIQDNIVEQKNLKDKLESEQEKLHMEYNKLCESLEDLQNVNGQLRTEGQAIWSMMGGILGQINAAIMERGGTRRRGEPSGLEKSEPAGLSTVTQSLQDVKPGISSLGSSACYNPCGAVERDCHHGHTELSTLRLEILKREAALCCCATGSY</sequence>
<gene>
    <name evidence="7" type="ORF">H4Q32_006118</name>
</gene>
<dbReference type="InterPro" id="IPR034732">
    <property type="entry name" value="EPHD"/>
</dbReference>
<evidence type="ECO:0000313" key="8">
    <source>
        <dbReference type="Proteomes" id="UP000830375"/>
    </source>
</evidence>
<reference evidence="7 8" key="1">
    <citation type="submission" date="2022-01" db="EMBL/GenBank/DDBJ databases">
        <title>A high-quality chromosome-level genome assembly of rohu carp, Labeo rohita.</title>
        <authorList>
            <person name="Arick M.A. II"/>
            <person name="Hsu C.-Y."/>
            <person name="Magbanua Z."/>
            <person name="Pechanova O."/>
            <person name="Grover C."/>
            <person name="Miller E."/>
            <person name="Thrash A."/>
            <person name="Ezzel L."/>
            <person name="Alam S."/>
            <person name="Benzie J."/>
            <person name="Hamilton M."/>
            <person name="Karsi A."/>
            <person name="Lawrence M.L."/>
            <person name="Peterson D.G."/>
        </authorList>
    </citation>
    <scope>NUCLEOTIDE SEQUENCE [LARGE SCALE GENOMIC DNA]</scope>
    <source>
        <strain evidence="8">BAU-BD-2019</strain>
        <tissue evidence="7">Blood</tissue>
    </source>
</reference>
<evidence type="ECO:0000256" key="1">
    <source>
        <dbReference type="ARBA" id="ARBA00022723"/>
    </source>
</evidence>
<evidence type="ECO:0000256" key="4">
    <source>
        <dbReference type="SAM" id="Coils"/>
    </source>
</evidence>
<organism evidence="7 8">
    <name type="scientific">Labeo rohita</name>
    <name type="common">Indian major carp</name>
    <name type="synonym">Cyprinus rohita</name>
    <dbReference type="NCBI Taxonomy" id="84645"/>
    <lineage>
        <taxon>Eukaryota</taxon>
        <taxon>Metazoa</taxon>
        <taxon>Chordata</taxon>
        <taxon>Craniata</taxon>
        <taxon>Vertebrata</taxon>
        <taxon>Euteleostomi</taxon>
        <taxon>Actinopterygii</taxon>
        <taxon>Neopterygii</taxon>
        <taxon>Teleostei</taxon>
        <taxon>Ostariophysi</taxon>
        <taxon>Cypriniformes</taxon>
        <taxon>Cyprinidae</taxon>
        <taxon>Labeoninae</taxon>
        <taxon>Labeonini</taxon>
        <taxon>Labeo</taxon>
    </lineage>
</organism>
<evidence type="ECO:0000256" key="3">
    <source>
        <dbReference type="ARBA" id="ARBA00022833"/>
    </source>
</evidence>
<proteinExistence type="predicted"/>
<dbReference type="PANTHER" id="PTHR13793:SF150">
    <property type="entry name" value="PHD FINGER PROTEIN 14"/>
    <property type="match status" value="1"/>
</dbReference>
<keyword evidence="3" id="KW-0862">Zinc</keyword>
<keyword evidence="8" id="KW-1185">Reference proteome</keyword>
<evidence type="ECO:0000256" key="2">
    <source>
        <dbReference type="ARBA" id="ARBA00022771"/>
    </source>
</evidence>
<feature type="region of interest" description="Disordered" evidence="5">
    <location>
        <begin position="416"/>
        <end position="437"/>
    </location>
</feature>
<dbReference type="PROSITE" id="PS51805">
    <property type="entry name" value="EPHD"/>
    <property type="match status" value="1"/>
</dbReference>
<keyword evidence="2" id="KW-0863">Zinc-finger</keyword>
<dbReference type="Proteomes" id="UP000830375">
    <property type="component" value="Unassembled WGS sequence"/>
</dbReference>